<dbReference type="RefSeq" id="WP_090027513.1">
    <property type="nucleotide sequence ID" value="NZ_FNEB01000002.1"/>
</dbReference>
<gene>
    <name evidence="1" type="ORF">SAMN05421850_102226</name>
</gene>
<evidence type="ECO:0000313" key="1">
    <source>
        <dbReference type="EMBL" id="SDI33177.1"/>
    </source>
</evidence>
<keyword evidence="2" id="KW-1185">Reference proteome</keyword>
<sequence>MSETGQNTAAPELARDHAALTDTFASRRYFRKFDAITRHLAQVAGVMEAEGRMNAREVDILTRYVTAISYTFRALSMKYLLAGRDTGQFFGSLQIDTVESGFPVFNELLVMANDAQQAPGHLAGMRDTEALKTEMVRRIVGEQELPTKLQFALSQRLYYEELAKGALFWARNDPQALWLSGEGDRRRYLLHWAVYDSQINLPTVYLMEVEDTGRTALPKDERRWPEVQAQLMGQSMGALKLVTIATAFDCYFNDLHPKRLRRFHIGPMYSHAYTRQTGPLREVLAEAGSTIGQDWALAWTVEELESERVEEEKVGWFTTAEREVFALDPFSGRGVDTGATRTERAIILPERPYQVLAEMNPAGFASVRKFVVGQADRVLSYR</sequence>
<accession>A0A1G8JQ81</accession>
<dbReference type="STRING" id="490829.SAMN05421850_102226"/>
<dbReference type="EMBL" id="FNEB01000002">
    <property type="protein sequence ID" value="SDI33177.1"/>
    <property type="molecule type" value="Genomic_DNA"/>
</dbReference>
<protein>
    <submittedName>
        <fullName evidence="1">Uncharacterized protein</fullName>
    </submittedName>
</protein>
<dbReference type="Proteomes" id="UP000199340">
    <property type="component" value="Unassembled WGS sequence"/>
</dbReference>
<dbReference type="AlphaFoldDB" id="A0A1G8JQ81"/>
<reference evidence="1 2" key="1">
    <citation type="submission" date="2016-10" db="EMBL/GenBank/DDBJ databases">
        <authorList>
            <person name="de Groot N.N."/>
        </authorList>
    </citation>
    <scope>NUCLEOTIDE SEQUENCE [LARGE SCALE GENOMIC DNA]</scope>
    <source>
        <strain evidence="1 2">DSM 28010</strain>
    </source>
</reference>
<organism evidence="1 2">
    <name type="scientific">Lutimaribacter saemankumensis</name>
    <dbReference type="NCBI Taxonomy" id="490829"/>
    <lineage>
        <taxon>Bacteria</taxon>
        <taxon>Pseudomonadati</taxon>
        <taxon>Pseudomonadota</taxon>
        <taxon>Alphaproteobacteria</taxon>
        <taxon>Rhodobacterales</taxon>
        <taxon>Roseobacteraceae</taxon>
        <taxon>Lutimaribacter</taxon>
    </lineage>
</organism>
<dbReference type="OrthoDB" id="6140227at2"/>
<name>A0A1G8JQ81_9RHOB</name>
<proteinExistence type="predicted"/>
<evidence type="ECO:0000313" key="2">
    <source>
        <dbReference type="Proteomes" id="UP000199340"/>
    </source>
</evidence>